<dbReference type="EMBL" id="JAQQWN010000004">
    <property type="protein sequence ID" value="KAK8089358.1"/>
    <property type="molecule type" value="Genomic_DNA"/>
</dbReference>
<evidence type="ECO:0000313" key="2">
    <source>
        <dbReference type="Proteomes" id="UP001433268"/>
    </source>
</evidence>
<name>A0ABR1X1S3_9PEZI</name>
<organism evidence="1 2">
    <name type="scientific">Apiospora hydei</name>
    <dbReference type="NCBI Taxonomy" id="1337664"/>
    <lineage>
        <taxon>Eukaryota</taxon>
        <taxon>Fungi</taxon>
        <taxon>Dikarya</taxon>
        <taxon>Ascomycota</taxon>
        <taxon>Pezizomycotina</taxon>
        <taxon>Sordariomycetes</taxon>
        <taxon>Xylariomycetidae</taxon>
        <taxon>Amphisphaeriales</taxon>
        <taxon>Apiosporaceae</taxon>
        <taxon>Apiospora</taxon>
    </lineage>
</organism>
<reference evidence="1 2" key="1">
    <citation type="submission" date="2023-01" db="EMBL/GenBank/DDBJ databases">
        <title>Analysis of 21 Apiospora genomes using comparative genomics revels a genus with tremendous synthesis potential of carbohydrate active enzymes and secondary metabolites.</title>
        <authorList>
            <person name="Sorensen T."/>
        </authorList>
    </citation>
    <scope>NUCLEOTIDE SEQUENCE [LARGE SCALE GENOMIC DNA]</scope>
    <source>
        <strain evidence="1 2">CBS 114990</strain>
    </source>
</reference>
<dbReference type="Proteomes" id="UP001433268">
    <property type="component" value="Unassembled WGS sequence"/>
</dbReference>
<accession>A0ABR1X1S3</accession>
<evidence type="ECO:0000313" key="1">
    <source>
        <dbReference type="EMBL" id="KAK8089358.1"/>
    </source>
</evidence>
<dbReference type="GeneID" id="92041694"/>
<gene>
    <name evidence="1" type="ORF">PG997_004319</name>
</gene>
<protein>
    <submittedName>
        <fullName evidence="1">Uncharacterized protein</fullName>
    </submittedName>
</protein>
<proteinExistence type="predicted"/>
<keyword evidence="2" id="KW-1185">Reference proteome</keyword>
<comment type="caution">
    <text evidence="1">The sequence shown here is derived from an EMBL/GenBank/DDBJ whole genome shotgun (WGS) entry which is preliminary data.</text>
</comment>
<sequence length="191" mass="20277">MVVPCTATSKVAVVTSAKPVTTTLTSAAPAKTTTGTCPIATPTGICQQPKNAKYGYDVSTPLGGINLPALTCNNVEAEHRVGRIFKLYTDEDTKKCVSFAAPKVADACSQACRTQYDQCVSVYAEGCRTKGNQPARPYHRRTGSSAPVAAAVSFVDSYDGAKTKCVQQMKDCLDINKNSVSDKCKKYGVFS</sequence>
<dbReference type="RefSeq" id="XP_066672252.1">
    <property type="nucleotide sequence ID" value="XM_066808634.1"/>
</dbReference>